<dbReference type="Pfam" id="PF00925">
    <property type="entry name" value="GTP_cyclohydro2"/>
    <property type="match status" value="1"/>
</dbReference>
<dbReference type="NCBIfam" id="NF006803">
    <property type="entry name" value="PRK09311.1"/>
    <property type="match status" value="1"/>
</dbReference>
<feature type="region of interest" description="GTP cyclohydrolase II" evidence="17">
    <location>
        <begin position="202"/>
        <end position="404"/>
    </location>
</feature>
<dbReference type="Proteomes" id="UP001239169">
    <property type="component" value="Chromosome"/>
</dbReference>
<dbReference type="InterPro" id="IPR032677">
    <property type="entry name" value="GTP_cyclohydro_II"/>
</dbReference>
<feature type="binding site" evidence="17">
    <location>
        <begin position="252"/>
        <end position="256"/>
    </location>
    <ligand>
        <name>GTP</name>
        <dbReference type="ChEBI" id="CHEBI:37565"/>
    </ligand>
</feature>
<evidence type="ECO:0000256" key="11">
    <source>
        <dbReference type="ARBA" id="ARBA00022842"/>
    </source>
</evidence>
<keyword evidence="15 17" id="KW-0511">Multifunctional enzyme</keyword>
<sequence length="404" mass="45576">MYKFNHIEEAIEDIRDGKIVAVIDDEDRENEGDLLMAAEKVTPEAINFMATYGKGLICMPLTEEYLKRLNIPQMVKDNTDNHETAFTVSIDHIETTTGISAYERALTIQKVLEKEATPNDFRRPGHIFPLKARKGGVLVRNGHTEAAVDLAMLAGLKPGGVICEIMSKDGTMARTDELIEFCKIHNLKIITIKDLVEYRKSNECHIERVVETNMPTKYGDFKMYGFINKLNGEHHVALVMGDILPGDEVLTRVHSECLTGDVLGSKRCDCGEQYDAAMKAIAKEGKGILLYLRQEGRGIGLINKLRVYALQDEGFDTVDANLKLGFKADMREYFIGAQILKDLGARKLRLMTNNPRKINDLSEHGIDIVERVPIQMNHNDVNEFYLKTKRKARAFISIIANYIN</sequence>
<dbReference type="PANTHER" id="PTHR21327">
    <property type="entry name" value="GTP CYCLOHYDROLASE II-RELATED"/>
    <property type="match status" value="1"/>
</dbReference>
<evidence type="ECO:0000256" key="16">
    <source>
        <dbReference type="ARBA" id="ARBA00049295"/>
    </source>
</evidence>
<feature type="site" description="Essential for DHBP synthase activity" evidence="17">
    <location>
        <position position="164"/>
    </location>
</feature>
<reference evidence="19 20" key="1">
    <citation type="submission" date="2023-04" db="EMBL/GenBank/DDBJ databases">
        <title>Bacteria Genome Submission.</title>
        <authorList>
            <person name="Isaac P."/>
        </authorList>
    </citation>
    <scope>NUCLEOTIDE SEQUENCE [LARGE SCALE GENOMIC DNA]</scope>
    <source>
        <strain evidence="19 20">SampleS7P1</strain>
    </source>
</reference>
<dbReference type="InterPro" id="IPR000422">
    <property type="entry name" value="DHBP_synthase_RibB"/>
</dbReference>
<feature type="site" description="Essential for DHBP synthase activity" evidence="17">
    <location>
        <position position="126"/>
    </location>
</feature>
<feature type="binding site" evidence="17">
    <location>
        <begin position="28"/>
        <end position="29"/>
    </location>
    <ligand>
        <name>D-ribulose 5-phosphate</name>
        <dbReference type="ChEBI" id="CHEBI:58121"/>
    </ligand>
</feature>
<comment type="catalytic activity">
    <reaction evidence="16 17">
        <text>GTP + 4 H2O = 2,5-diamino-6-hydroxy-4-(5-phosphoribosylamino)-pyrimidine + formate + 2 phosphate + 3 H(+)</text>
        <dbReference type="Rhea" id="RHEA:23704"/>
        <dbReference type="ChEBI" id="CHEBI:15377"/>
        <dbReference type="ChEBI" id="CHEBI:15378"/>
        <dbReference type="ChEBI" id="CHEBI:15740"/>
        <dbReference type="ChEBI" id="CHEBI:37565"/>
        <dbReference type="ChEBI" id="CHEBI:43474"/>
        <dbReference type="ChEBI" id="CHEBI:58614"/>
        <dbReference type="EC" id="3.5.4.25"/>
    </reaction>
</comment>
<dbReference type="GO" id="GO:0003935">
    <property type="term" value="F:GTP cyclohydrolase II activity"/>
    <property type="evidence" value="ECO:0007669"/>
    <property type="project" value="UniProtKB-EC"/>
</dbReference>
<keyword evidence="13 17" id="KW-0464">Manganese</keyword>
<evidence type="ECO:0000256" key="8">
    <source>
        <dbReference type="ARBA" id="ARBA00022741"/>
    </source>
</evidence>
<evidence type="ECO:0000256" key="1">
    <source>
        <dbReference type="ARBA" id="ARBA00000141"/>
    </source>
</evidence>
<evidence type="ECO:0000256" key="5">
    <source>
        <dbReference type="ARBA" id="ARBA00005520"/>
    </source>
</evidence>
<dbReference type="PIRSF" id="PIRSF001259">
    <property type="entry name" value="RibA"/>
    <property type="match status" value="1"/>
</dbReference>
<evidence type="ECO:0000256" key="7">
    <source>
        <dbReference type="ARBA" id="ARBA00022723"/>
    </source>
</evidence>
<evidence type="ECO:0000259" key="18">
    <source>
        <dbReference type="Pfam" id="PF00925"/>
    </source>
</evidence>
<feature type="region of interest" description="DHBP synthase" evidence="17">
    <location>
        <begin position="1"/>
        <end position="201"/>
    </location>
</feature>
<comment type="cofactor">
    <cofactor evidence="17">
        <name>Mg(2+)</name>
        <dbReference type="ChEBI" id="CHEBI:18420"/>
    </cofactor>
    <cofactor evidence="17">
        <name>Mn(2+)</name>
        <dbReference type="ChEBI" id="CHEBI:29035"/>
    </cofactor>
    <text evidence="17">Binds 2 divalent metal cations per subunit. Magnesium or manganese.</text>
</comment>
<feature type="domain" description="GTP cyclohydrolase II" evidence="18">
    <location>
        <begin position="207"/>
        <end position="373"/>
    </location>
</feature>
<evidence type="ECO:0000256" key="2">
    <source>
        <dbReference type="ARBA" id="ARBA00002284"/>
    </source>
</evidence>
<evidence type="ECO:0000256" key="9">
    <source>
        <dbReference type="ARBA" id="ARBA00022801"/>
    </source>
</evidence>
<feature type="binding site" evidence="17">
    <location>
        <position position="143"/>
    </location>
    <ligand>
        <name>Mg(2+)</name>
        <dbReference type="ChEBI" id="CHEBI:18420"/>
        <label>2</label>
    </ligand>
</feature>
<keyword evidence="6 17" id="KW-0686">Riboflavin biosynthesis</keyword>
<dbReference type="Gene3D" id="3.90.870.10">
    <property type="entry name" value="DHBP synthase"/>
    <property type="match status" value="1"/>
</dbReference>
<dbReference type="NCBIfam" id="TIGR00505">
    <property type="entry name" value="ribA"/>
    <property type="match status" value="1"/>
</dbReference>
<keyword evidence="11 17" id="KW-0460">Magnesium</keyword>
<comment type="function">
    <text evidence="17">Catalyzes the conversion of GTP to 2,5-diamino-6-ribosylamino-4(3H)-pyrimidinone 5'-phosphate (DARP), formate and pyrophosphate.</text>
</comment>
<dbReference type="EMBL" id="CP124685">
    <property type="protein sequence ID" value="WGX74983.1"/>
    <property type="molecule type" value="Genomic_DNA"/>
</dbReference>
<dbReference type="SUPFAM" id="SSF142695">
    <property type="entry name" value="RibA-like"/>
    <property type="match status" value="1"/>
</dbReference>
<dbReference type="NCBIfam" id="NF001591">
    <property type="entry name" value="PRK00393.1"/>
    <property type="match status" value="1"/>
</dbReference>
<keyword evidence="20" id="KW-1185">Reference proteome</keyword>
<keyword evidence="12 17" id="KW-0342">GTP-binding</keyword>
<proteinExistence type="inferred from homology"/>
<dbReference type="EC" id="3.5.4.25" evidence="17"/>
<feature type="binding site" evidence="17">
    <location>
        <position position="273"/>
    </location>
    <ligand>
        <name>GTP</name>
        <dbReference type="ChEBI" id="CHEBI:37565"/>
    </ligand>
</feature>
<protein>
    <recommendedName>
        <fullName evidence="17">Riboflavin biosynthesis protein RibBA</fullName>
    </recommendedName>
    <domain>
        <recommendedName>
            <fullName evidence="17">3,4-dihydroxy-2-butanone 4-phosphate synthase</fullName>
            <shortName evidence="17">DHBP synthase</shortName>
            <ecNumber evidence="17">4.1.99.12</ecNumber>
        </recommendedName>
    </domain>
    <domain>
        <recommendedName>
            <fullName evidence="17">GTP cyclohydrolase-2</fullName>
            <ecNumber evidence="17">3.5.4.25</ecNumber>
        </recommendedName>
        <alternativeName>
            <fullName evidence="17">GTP cyclohydrolase II</fullName>
        </alternativeName>
    </domain>
</protein>
<evidence type="ECO:0000313" key="20">
    <source>
        <dbReference type="Proteomes" id="UP001239169"/>
    </source>
</evidence>
<evidence type="ECO:0000256" key="13">
    <source>
        <dbReference type="ARBA" id="ARBA00023211"/>
    </source>
</evidence>
<accession>A0ABY8R0Y8</accession>
<evidence type="ECO:0000256" key="17">
    <source>
        <dbReference type="HAMAP-Rule" id="MF_01283"/>
    </source>
</evidence>
<dbReference type="PANTHER" id="PTHR21327:SF18">
    <property type="entry name" value="3,4-DIHYDROXY-2-BUTANONE 4-PHOSPHATE SYNTHASE"/>
    <property type="match status" value="1"/>
</dbReference>
<keyword evidence="9 17" id="KW-0378">Hydrolase</keyword>
<evidence type="ECO:0000313" key="19">
    <source>
        <dbReference type="EMBL" id="WGX74983.1"/>
    </source>
</evidence>
<feature type="binding site" evidence="17">
    <location>
        <begin position="295"/>
        <end position="297"/>
    </location>
    <ligand>
        <name>GTP</name>
        <dbReference type="ChEBI" id="CHEBI:37565"/>
    </ligand>
</feature>
<dbReference type="Gene3D" id="3.40.50.10990">
    <property type="entry name" value="GTP cyclohydrolase II"/>
    <property type="match status" value="1"/>
</dbReference>
<keyword evidence="14 17" id="KW-0456">Lyase</keyword>
<comment type="cofactor">
    <cofactor evidence="17">
        <name>Zn(2+)</name>
        <dbReference type="ChEBI" id="CHEBI:29105"/>
    </cofactor>
    <text evidence="17">Binds 1 zinc ion per subunit.</text>
</comment>
<evidence type="ECO:0000256" key="4">
    <source>
        <dbReference type="ARBA" id="ARBA00004904"/>
    </source>
</evidence>
<feature type="binding site" evidence="17">
    <location>
        <position position="33"/>
    </location>
    <ligand>
        <name>D-ribulose 5-phosphate</name>
        <dbReference type="ChEBI" id="CHEBI:58121"/>
    </ligand>
</feature>
<dbReference type="SUPFAM" id="SSF55821">
    <property type="entry name" value="YrdC/RibB"/>
    <property type="match status" value="1"/>
</dbReference>
<feature type="binding site" evidence="17">
    <location>
        <position position="357"/>
    </location>
    <ligand>
        <name>GTP</name>
        <dbReference type="ChEBI" id="CHEBI:37565"/>
    </ligand>
</feature>
<keyword evidence="8 17" id="KW-0547">Nucleotide-binding</keyword>
<name>A0ABY8R0Y8_PARBF</name>
<comment type="similarity">
    <text evidence="5 17">In the N-terminal section; belongs to the DHBP synthase family.</text>
</comment>
<organism evidence="19 20">
    <name type="scientific">Paraclostridium bifermentans</name>
    <name type="common">Clostridium bifermentans</name>
    <dbReference type="NCBI Taxonomy" id="1490"/>
    <lineage>
        <taxon>Bacteria</taxon>
        <taxon>Bacillati</taxon>
        <taxon>Bacillota</taxon>
        <taxon>Clostridia</taxon>
        <taxon>Peptostreptococcales</taxon>
        <taxon>Peptostreptococcaceae</taxon>
        <taxon>Paraclostridium</taxon>
    </lineage>
</organism>
<feature type="binding site" evidence="17">
    <location>
        <position position="29"/>
    </location>
    <ligand>
        <name>Mg(2+)</name>
        <dbReference type="ChEBI" id="CHEBI:18420"/>
        <label>1</label>
    </ligand>
</feature>
<feature type="binding site" evidence="17">
    <location>
        <position position="268"/>
    </location>
    <ligand>
        <name>Zn(2+)</name>
        <dbReference type="ChEBI" id="CHEBI:29105"/>
        <note>catalytic</note>
    </ligand>
</feature>
<dbReference type="GO" id="GO:0008686">
    <property type="term" value="F:3,4-dihydroxy-2-butanone-4-phosphate synthase activity"/>
    <property type="evidence" value="ECO:0007669"/>
    <property type="project" value="UniProtKB-EC"/>
</dbReference>
<comment type="catalytic activity">
    <reaction evidence="1 17">
        <text>D-ribulose 5-phosphate = (2S)-2-hydroxy-3-oxobutyl phosphate + formate + H(+)</text>
        <dbReference type="Rhea" id="RHEA:18457"/>
        <dbReference type="ChEBI" id="CHEBI:15378"/>
        <dbReference type="ChEBI" id="CHEBI:15740"/>
        <dbReference type="ChEBI" id="CHEBI:58121"/>
        <dbReference type="ChEBI" id="CHEBI:58830"/>
        <dbReference type="EC" id="4.1.99.12"/>
    </reaction>
</comment>
<keyword evidence="10 17" id="KW-0862">Zinc</keyword>
<feature type="binding site" evidence="17">
    <location>
        <position position="257"/>
    </location>
    <ligand>
        <name>Zn(2+)</name>
        <dbReference type="ChEBI" id="CHEBI:29105"/>
        <note>catalytic</note>
    </ligand>
</feature>
<dbReference type="HAMAP" id="MF_00180">
    <property type="entry name" value="RibB"/>
    <property type="match status" value="1"/>
</dbReference>
<feature type="binding site" evidence="17">
    <location>
        <position position="270"/>
    </location>
    <ligand>
        <name>Zn(2+)</name>
        <dbReference type="ChEBI" id="CHEBI:29105"/>
        <note>catalytic</note>
    </ligand>
</feature>
<evidence type="ECO:0000256" key="15">
    <source>
        <dbReference type="ARBA" id="ARBA00023268"/>
    </source>
</evidence>
<dbReference type="CDD" id="cd00641">
    <property type="entry name" value="GTP_cyclohydro2"/>
    <property type="match status" value="1"/>
</dbReference>
<feature type="binding site" evidence="17">
    <location>
        <position position="164"/>
    </location>
    <ligand>
        <name>D-ribulose 5-phosphate</name>
        <dbReference type="ChEBI" id="CHEBI:58121"/>
    </ligand>
</feature>
<comment type="similarity">
    <text evidence="17">In the C-terminal section; belongs to the GTP cyclohydrolase II family.</text>
</comment>
<feature type="binding site" evidence="17">
    <location>
        <position position="29"/>
    </location>
    <ligand>
        <name>Mg(2+)</name>
        <dbReference type="ChEBI" id="CHEBI:18420"/>
        <label>2</label>
    </ligand>
</feature>
<feature type="binding site" evidence="17">
    <location>
        <position position="317"/>
    </location>
    <ligand>
        <name>GTP</name>
        <dbReference type="ChEBI" id="CHEBI:37565"/>
    </ligand>
</feature>
<feature type="binding site" evidence="17">
    <location>
        <position position="352"/>
    </location>
    <ligand>
        <name>GTP</name>
        <dbReference type="ChEBI" id="CHEBI:37565"/>
    </ligand>
</feature>
<evidence type="ECO:0000256" key="14">
    <source>
        <dbReference type="ARBA" id="ARBA00023239"/>
    </source>
</evidence>
<dbReference type="HAMAP" id="MF_00179">
    <property type="entry name" value="RibA"/>
    <property type="match status" value="1"/>
</dbReference>
<feature type="binding site" evidence="17">
    <location>
        <begin position="140"/>
        <end position="144"/>
    </location>
    <ligand>
        <name>D-ribulose 5-phosphate</name>
        <dbReference type="ChEBI" id="CHEBI:58121"/>
    </ligand>
</feature>
<gene>
    <name evidence="17" type="primary">ribBA</name>
    <name evidence="19" type="ORF">QJS64_12815</name>
</gene>
<dbReference type="HAMAP" id="MF_01283">
    <property type="entry name" value="RibBA"/>
    <property type="match status" value="1"/>
</dbReference>
<dbReference type="InterPro" id="IPR036144">
    <property type="entry name" value="RibA-like_sf"/>
</dbReference>
<evidence type="ECO:0000256" key="10">
    <source>
        <dbReference type="ARBA" id="ARBA00022833"/>
    </source>
</evidence>
<dbReference type="NCBIfam" id="TIGR00506">
    <property type="entry name" value="ribB"/>
    <property type="match status" value="1"/>
</dbReference>
<dbReference type="EC" id="4.1.99.12" evidence="17"/>
<keyword evidence="7 17" id="KW-0479">Metal-binding</keyword>
<dbReference type="InterPro" id="IPR017945">
    <property type="entry name" value="DHBP_synth_RibB-like_a/b_dom"/>
</dbReference>
<dbReference type="InterPro" id="IPR016299">
    <property type="entry name" value="Riboflavin_synth_RibBA"/>
</dbReference>
<feature type="active site" description="Proton acceptor; for GTP cyclohydrolase activity" evidence="17">
    <location>
        <position position="329"/>
    </location>
</feature>
<evidence type="ECO:0000256" key="12">
    <source>
        <dbReference type="ARBA" id="ARBA00023134"/>
    </source>
</evidence>
<comment type="pathway">
    <text evidence="3 17">Cofactor biosynthesis; riboflavin biosynthesis; 5-amino-6-(D-ribitylamino)uracil from GTP: step 1/4.</text>
</comment>
<evidence type="ECO:0000256" key="3">
    <source>
        <dbReference type="ARBA" id="ARBA00004853"/>
    </source>
</evidence>
<evidence type="ECO:0000256" key="6">
    <source>
        <dbReference type="ARBA" id="ARBA00022619"/>
    </source>
</evidence>
<comment type="function">
    <text evidence="2 17">Catalyzes the conversion of D-ribulose 5-phosphate to formate and 3,4-dihydroxy-2-butanone 4-phosphate.</text>
</comment>
<dbReference type="Pfam" id="PF00926">
    <property type="entry name" value="DHBP_synthase"/>
    <property type="match status" value="1"/>
</dbReference>
<dbReference type="InterPro" id="IPR000926">
    <property type="entry name" value="RibA"/>
</dbReference>
<feature type="active site" description="Nucleophile; for GTP cyclohydrolase activity" evidence="17">
    <location>
        <position position="331"/>
    </location>
</feature>
<comment type="pathway">
    <text evidence="4 17">Cofactor biosynthesis; riboflavin biosynthesis; 2-hydroxy-3-oxobutyl phosphate from D-ribulose 5-phosphate: step 1/1.</text>
</comment>